<dbReference type="InterPro" id="IPR011993">
    <property type="entry name" value="PH-like_dom_sf"/>
</dbReference>
<dbReference type="InterPro" id="IPR021648">
    <property type="entry name" value="GLUE_dom"/>
</dbReference>
<dbReference type="InterPro" id="IPR036388">
    <property type="entry name" value="WH-like_DNA-bd_sf"/>
</dbReference>
<dbReference type="EMBL" id="QKKF02007188">
    <property type="protein sequence ID" value="RZF46089.1"/>
    <property type="molecule type" value="Genomic_DNA"/>
</dbReference>
<evidence type="ECO:0000259" key="8">
    <source>
        <dbReference type="PROSITE" id="PS51495"/>
    </source>
</evidence>
<dbReference type="SUPFAM" id="SSF50729">
    <property type="entry name" value="PH domain-like"/>
    <property type="match status" value="1"/>
</dbReference>
<evidence type="ECO:0000313" key="9">
    <source>
        <dbReference type="EMBL" id="RZF46089.1"/>
    </source>
</evidence>
<dbReference type="SMR" id="A0A482XKW4"/>
<dbReference type="GO" id="GO:0043328">
    <property type="term" value="P:protein transport to vacuole involved in ubiquitin-dependent protein catabolic process via the multivesicular body sorting pathway"/>
    <property type="evidence" value="ECO:0007669"/>
    <property type="project" value="UniProtKB-UniRule"/>
</dbReference>
<keyword evidence="3 7" id="KW-0813">Transport</keyword>
<sequence>MDRFDYCNFELQQGESFVKTERGVKLYDGDVKTSYQGGELVLTNYRLLWGEPGDISKCLKCLSLPLSYIVFVEEQHSETFFSKSKKLIIHLAEPEKGRGLSPLYNSNTFIKLSFKDDLDSHFLISLNEAIAARAWERIRVSPQASSSQGIKLRAGIVGIERGIQQKQKATDENISAAFEDLNKLMSMANDMVKISKAISSKIREKQGDITEDETVRFKSYLLSLGINDPVTRNSFNSENQYYQSLARQLAEIMEQPIIEVGGIMSLTDVYCRVNRARGLELLSPEDLLAACQLLDHLKLPLRLREFDSGVKVLQLQAHSDEVIVADTMETVKKNGSYSAEQLAQSLGISVVLAKERLLTTEQHGCICRDESIEGLRFYPNLFLDK</sequence>
<dbReference type="FunFam" id="1.10.10.10:FF:000170">
    <property type="entry name" value="Vacuolar protein-sorting-associated protein 36"/>
    <property type="match status" value="1"/>
</dbReference>
<feature type="domain" description="GLUE N-terminal" evidence="8">
    <location>
        <begin position="1"/>
        <end position="142"/>
    </location>
</feature>
<proteinExistence type="inferred from homology"/>
<evidence type="ECO:0000256" key="1">
    <source>
        <dbReference type="ARBA" id="ARBA00009697"/>
    </source>
</evidence>
<comment type="subcellular location">
    <subcellularLocation>
        <location evidence="7">Cytoplasm</location>
    </subcellularLocation>
    <subcellularLocation>
        <location evidence="7">Endosome</location>
    </subcellularLocation>
</comment>
<dbReference type="Pfam" id="PF04157">
    <property type="entry name" value="EAP30"/>
    <property type="match status" value="1"/>
</dbReference>
<dbReference type="InParanoid" id="A0A482XKW4"/>
<dbReference type="Pfam" id="PF11605">
    <property type="entry name" value="Vps36_ESCRT-II"/>
    <property type="match status" value="1"/>
</dbReference>
<evidence type="ECO:0000256" key="6">
    <source>
        <dbReference type="ARBA" id="ARBA00030114"/>
    </source>
</evidence>
<dbReference type="AlphaFoldDB" id="A0A482XKW4"/>
<dbReference type="PANTHER" id="PTHR13128">
    <property type="entry name" value="VACUOLAR PROTEIN-SORTING-ASSOCIATED PROTEIN 36"/>
    <property type="match status" value="1"/>
</dbReference>
<keyword evidence="4 7" id="KW-0963">Cytoplasm</keyword>
<reference evidence="9 10" key="1">
    <citation type="journal article" date="2017" name="Gigascience">
        <title>Genome sequence of the small brown planthopper, Laodelphax striatellus.</title>
        <authorList>
            <person name="Zhu J."/>
            <person name="Jiang F."/>
            <person name="Wang X."/>
            <person name="Yang P."/>
            <person name="Bao Y."/>
            <person name="Zhao W."/>
            <person name="Wang W."/>
            <person name="Lu H."/>
            <person name="Wang Q."/>
            <person name="Cui N."/>
            <person name="Li J."/>
            <person name="Chen X."/>
            <person name="Luo L."/>
            <person name="Yu J."/>
            <person name="Kang L."/>
            <person name="Cui F."/>
        </authorList>
    </citation>
    <scope>NUCLEOTIDE SEQUENCE [LARGE SCALE GENOMIC DNA]</scope>
    <source>
        <strain evidence="9">Lst14</strain>
    </source>
</reference>
<dbReference type="PANTHER" id="PTHR13128:SF12">
    <property type="entry name" value="VACUOLAR PROTEIN-SORTING-ASSOCIATED PROTEIN 36"/>
    <property type="match status" value="1"/>
</dbReference>
<dbReference type="Proteomes" id="UP000291343">
    <property type="component" value="Unassembled WGS sequence"/>
</dbReference>
<protein>
    <recommendedName>
        <fullName evidence="2 7">Vacuolar protein-sorting-associated protein 36</fullName>
    </recommendedName>
    <alternativeName>
        <fullName evidence="6 7">ESCRT-II complex subunit VPS36</fullName>
    </alternativeName>
</protein>
<dbReference type="OrthoDB" id="271448at2759"/>
<comment type="subunit">
    <text evidence="7">Component of the endosomal sorting complex required for transport II (ESCRT-II).</text>
</comment>
<evidence type="ECO:0000256" key="3">
    <source>
        <dbReference type="ARBA" id="ARBA00022448"/>
    </source>
</evidence>
<dbReference type="FunFam" id="1.10.10.10:FF:000416">
    <property type="entry name" value="Vacuolar protein-sorting-associated protein 36"/>
    <property type="match status" value="1"/>
</dbReference>
<keyword evidence="10" id="KW-1185">Reference proteome</keyword>
<dbReference type="Gene3D" id="6.10.140.260">
    <property type="match status" value="1"/>
</dbReference>
<name>A0A482XKW4_LAOST</name>
<dbReference type="SUPFAM" id="SSF46785">
    <property type="entry name" value="Winged helix' DNA-binding domain"/>
    <property type="match status" value="2"/>
</dbReference>
<dbReference type="GO" id="GO:0000814">
    <property type="term" value="C:ESCRT II complex"/>
    <property type="evidence" value="ECO:0007669"/>
    <property type="project" value="UniProtKB-UniRule"/>
</dbReference>
<dbReference type="GO" id="GO:0043130">
    <property type="term" value="F:ubiquitin binding"/>
    <property type="evidence" value="ECO:0007669"/>
    <property type="project" value="UniProtKB-UniRule"/>
</dbReference>
<dbReference type="GO" id="GO:0032266">
    <property type="term" value="F:phosphatidylinositol-3-phosphate binding"/>
    <property type="evidence" value="ECO:0007669"/>
    <property type="project" value="UniProtKB-UniRule"/>
</dbReference>
<dbReference type="InterPro" id="IPR040608">
    <property type="entry name" value="Snf8/Vps36"/>
</dbReference>
<dbReference type="PROSITE" id="PS51495">
    <property type="entry name" value="GLUE"/>
    <property type="match status" value="1"/>
</dbReference>
<comment type="function">
    <text evidence="7">Component of the ESCRT-II complex (endosomal sorting complex required for transport II), which is required for multivesicular body (MVB) formation and sorting of endosomal cargo proteins into MVBs.</text>
</comment>
<evidence type="ECO:0000256" key="4">
    <source>
        <dbReference type="ARBA" id="ARBA00022490"/>
    </source>
</evidence>
<gene>
    <name evidence="9" type="ORF">LSTR_LSTR004802</name>
</gene>
<keyword evidence="5 7" id="KW-0653">Protein transport</keyword>
<evidence type="ECO:0000256" key="7">
    <source>
        <dbReference type="RuleBase" id="RU367095"/>
    </source>
</evidence>
<comment type="similarity">
    <text evidence="1 7">Belongs to the VPS36 family.</text>
</comment>
<organism evidence="9 10">
    <name type="scientific">Laodelphax striatellus</name>
    <name type="common">Small brown planthopper</name>
    <name type="synonym">Delphax striatella</name>
    <dbReference type="NCBI Taxonomy" id="195883"/>
    <lineage>
        <taxon>Eukaryota</taxon>
        <taxon>Metazoa</taxon>
        <taxon>Ecdysozoa</taxon>
        <taxon>Arthropoda</taxon>
        <taxon>Hexapoda</taxon>
        <taxon>Insecta</taxon>
        <taxon>Pterygota</taxon>
        <taxon>Neoptera</taxon>
        <taxon>Paraneoptera</taxon>
        <taxon>Hemiptera</taxon>
        <taxon>Auchenorrhyncha</taxon>
        <taxon>Fulgoroidea</taxon>
        <taxon>Delphacidae</taxon>
        <taxon>Criomorphinae</taxon>
        <taxon>Laodelphax</taxon>
    </lineage>
</organism>
<dbReference type="InterPro" id="IPR036390">
    <property type="entry name" value="WH_DNA-bd_sf"/>
</dbReference>
<evidence type="ECO:0000256" key="2">
    <source>
        <dbReference type="ARBA" id="ARBA00017953"/>
    </source>
</evidence>
<dbReference type="InterPro" id="IPR037855">
    <property type="entry name" value="Vps36"/>
</dbReference>
<dbReference type="Gene3D" id="1.10.10.10">
    <property type="entry name" value="Winged helix-like DNA-binding domain superfamily/Winged helix DNA-binding domain"/>
    <property type="match status" value="2"/>
</dbReference>
<dbReference type="STRING" id="195883.A0A482XKW4"/>
<dbReference type="Gene3D" id="2.30.29.30">
    <property type="entry name" value="Pleckstrin-homology domain (PH domain)/Phosphotyrosine-binding domain (PTB)"/>
    <property type="match status" value="1"/>
</dbReference>
<dbReference type="GO" id="GO:0031902">
    <property type="term" value="C:late endosome membrane"/>
    <property type="evidence" value="ECO:0007669"/>
    <property type="project" value="UniProtKB-UniRule"/>
</dbReference>
<accession>A0A482XKW4</accession>
<evidence type="ECO:0000313" key="10">
    <source>
        <dbReference type="Proteomes" id="UP000291343"/>
    </source>
</evidence>
<comment type="caution">
    <text evidence="9">The sequence shown here is derived from an EMBL/GenBank/DDBJ whole genome shotgun (WGS) entry which is preliminary data.</text>
</comment>
<keyword evidence="7" id="KW-0967">Endosome</keyword>
<dbReference type="FunCoup" id="A0A482XKW4">
    <property type="interactions" value="1498"/>
</dbReference>
<evidence type="ECO:0000256" key="5">
    <source>
        <dbReference type="ARBA" id="ARBA00022927"/>
    </source>
</evidence>